<keyword evidence="2" id="KW-1185">Reference proteome</keyword>
<dbReference type="Proteomes" id="UP000308600">
    <property type="component" value="Unassembled WGS sequence"/>
</dbReference>
<organism evidence="1 2">
    <name type="scientific">Pluteus cervinus</name>
    <dbReference type="NCBI Taxonomy" id="181527"/>
    <lineage>
        <taxon>Eukaryota</taxon>
        <taxon>Fungi</taxon>
        <taxon>Dikarya</taxon>
        <taxon>Basidiomycota</taxon>
        <taxon>Agaricomycotina</taxon>
        <taxon>Agaricomycetes</taxon>
        <taxon>Agaricomycetidae</taxon>
        <taxon>Agaricales</taxon>
        <taxon>Pluteineae</taxon>
        <taxon>Pluteaceae</taxon>
        <taxon>Pluteus</taxon>
    </lineage>
</organism>
<name>A0ACD2ZXZ3_9AGAR</name>
<evidence type="ECO:0000313" key="2">
    <source>
        <dbReference type="Proteomes" id="UP000308600"/>
    </source>
</evidence>
<proteinExistence type="predicted"/>
<accession>A0ACD2ZXZ3</accession>
<feature type="non-terminal residue" evidence="1">
    <location>
        <position position="95"/>
    </location>
</feature>
<protein>
    <submittedName>
        <fullName evidence="1">Uncharacterized protein</fullName>
    </submittedName>
</protein>
<dbReference type="EMBL" id="ML209468">
    <property type="protein sequence ID" value="TFK58296.1"/>
    <property type="molecule type" value="Genomic_DNA"/>
</dbReference>
<gene>
    <name evidence="1" type="ORF">BDN72DRAFT_782280</name>
</gene>
<evidence type="ECO:0000313" key="1">
    <source>
        <dbReference type="EMBL" id="TFK58296.1"/>
    </source>
</evidence>
<sequence length="95" mass="10863">MTKVYNQTKKLTLRDVLYVPNAQNNLYSISRLDEAGGTATIGEGKIVLRNNTKQIIAMGKKFNRLYMLDAHILRQPADKINFVQVGPDNTWMAWH</sequence>
<reference evidence="1 2" key="1">
    <citation type="journal article" date="2019" name="Nat. Ecol. Evol.">
        <title>Megaphylogeny resolves global patterns of mushroom evolution.</title>
        <authorList>
            <person name="Varga T."/>
            <person name="Krizsan K."/>
            <person name="Foldi C."/>
            <person name="Dima B."/>
            <person name="Sanchez-Garcia M."/>
            <person name="Sanchez-Ramirez S."/>
            <person name="Szollosi G.J."/>
            <person name="Szarkandi J.G."/>
            <person name="Papp V."/>
            <person name="Albert L."/>
            <person name="Andreopoulos W."/>
            <person name="Angelini C."/>
            <person name="Antonin V."/>
            <person name="Barry K.W."/>
            <person name="Bougher N.L."/>
            <person name="Buchanan P."/>
            <person name="Buyck B."/>
            <person name="Bense V."/>
            <person name="Catcheside P."/>
            <person name="Chovatia M."/>
            <person name="Cooper J."/>
            <person name="Damon W."/>
            <person name="Desjardin D."/>
            <person name="Finy P."/>
            <person name="Geml J."/>
            <person name="Haridas S."/>
            <person name="Hughes K."/>
            <person name="Justo A."/>
            <person name="Karasinski D."/>
            <person name="Kautmanova I."/>
            <person name="Kiss B."/>
            <person name="Kocsube S."/>
            <person name="Kotiranta H."/>
            <person name="LaButti K.M."/>
            <person name="Lechner B.E."/>
            <person name="Liimatainen K."/>
            <person name="Lipzen A."/>
            <person name="Lukacs Z."/>
            <person name="Mihaltcheva S."/>
            <person name="Morgado L.N."/>
            <person name="Niskanen T."/>
            <person name="Noordeloos M.E."/>
            <person name="Ohm R.A."/>
            <person name="Ortiz-Santana B."/>
            <person name="Ovrebo C."/>
            <person name="Racz N."/>
            <person name="Riley R."/>
            <person name="Savchenko A."/>
            <person name="Shiryaev A."/>
            <person name="Soop K."/>
            <person name="Spirin V."/>
            <person name="Szebenyi C."/>
            <person name="Tomsovsky M."/>
            <person name="Tulloss R.E."/>
            <person name="Uehling J."/>
            <person name="Grigoriev I.V."/>
            <person name="Vagvolgyi C."/>
            <person name="Papp T."/>
            <person name="Martin F.M."/>
            <person name="Miettinen O."/>
            <person name="Hibbett D.S."/>
            <person name="Nagy L.G."/>
        </authorList>
    </citation>
    <scope>NUCLEOTIDE SEQUENCE [LARGE SCALE GENOMIC DNA]</scope>
    <source>
        <strain evidence="1 2">NL-1719</strain>
    </source>
</reference>